<sequence>MLNMEESRKFCDKRSNCFVKFDCYGNGSSIGAVPVKNCVRNEFVHPSNTCDKSRLDSAQFCHNTDPMLHSFAFTNHCPVSHVPKGYEQARKQECCERKRHQTPEKTVRCYVADFSSIEEYELYIRIHTKGVLTPDRNRKYRHMIKYRLPEKCCAYL</sequence>
<proteinExistence type="predicted"/>
<evidence type="ECO:0000313" key="2">
    <source>
        <dbReference type="Proteomes" id="UP001158576"/>
    </source>
</evidence>
<name>A0ABN7SCX5_OIKDI</name>
<organism evidence="1 2">
    <name type="scientific">Oikopleura dioica</name>
    <name type="common">Tunicate</name>
    <dbReference type="NCBI Taxonomy" id="34765"/>
    <lineage>
        <taxon>Eukaryota</taxon>
        <taxon>Metazoa</taxon>
        <taxon>Chordata</taxon>
        <taxon>Tunicata</taxon>
        <taxon>Appendicularia</taxon>
        <taxon>Copelata</taxon>
        <taxon>Oikopleuridae</taxon>
        <taxon>Oikopleura</taxon>
    </lineage>
</organism>
<protein>
    <submittedName>
        <fullName evidence="1">Oidioi.mRNA.OKI2018_I69.XSR.g14191.t1.cds</fullName>
    </submittedName>
</protein>
<gene>
    <name evidence="1" type="ORF">OKIOD_LOCUS5749</name>
</gene>
<dbReference type="Proteomes" id="UP001158576">
    <property type="component" value="Chromosome XSR"/>
</dbReference>
<dbReference type="EMBL" id="OU015569">
    <property type="protein sequence ID" value="CAG5095444.1"/>
    <property type="molecule type" value="Genomic_DNA"/>
</dbReference>
<accession>A0ABN7SCX5</accession>
<keyword evidence="2" id="KW-1185">Reference proteome</keyword>
<evidence type="ECO:0000313" key="1">
    <source>
        <dbReference type="EMBL" id="CAG5095444.1"/>
    </source>
</evidence>
<reference evidence="1 2" key="1">
    <citation type="submission" date="2021-04" db="EMBL/GenBank/DDBJ databases">
        <authorList>
            <person name="Bliznina A."/>
        </authorList>
    </citation>
    <scope>NUCLEOTIDE SEQUENCE [LARGE SCALE GENOMIC DNA]</scope>
</reference>